<evidence type="ECO:0000256" key="5">
    <source>
        <dbReference type="ARBA" id="ARBA00023004"/>
    </source>
</evidence>
<organism evidence="8 11">
    <name type="scientific">Algibacter amylolyticus</name>
    <dbReference type="NCBI Taxonomy" id="1608400"/>
    <lineage>
        <taxon>Bacteria</taxon>
        <taxon>Pseudomonadati</taxon>
        <taxon>Bacteroidota</taxon>
        <taxon>Flavobacteriia</taxon>
        <taxon>Flavobacteriales</taxon>
        <taxon>Flavobacteriaceae</taxon>
        <taxon>Algibacter</taxon>
    </lineage>
</organism>
<dbReference type="GO" id="GO:0009055">
    <property type="term" value="F:electron transfer activity"/>
    <property type="evidence" value="ECO:0007669"/>
    <property type="project" value="InterPro"/>
</dbReference>
<reference evidence="8" key="3">
    <citation type="submission" date="2019-09" db="EMBL/GenBank/DDBJ databases">
        <authorList>
            <person name="Zhang D.-C."/>
        </authorList>
    </citation>
    <scope>NUCLEOTIDE SEQUENCE</scope>
    <source>
        <strain evidence="8">RU-4-M-4</strain>
    </source>
</reference>
<dbReference type="Proteomes" id="UP000315145">
    <property type="component" value="Unassembled WGS sequence"/>
</dbReference>
<dbReference type="AlphaFoldDB" id="A0A5M7BFY6"/>
<sequence length="446" mass="48470">MKNLKFYSLIAIVTCFFNSCATDHDDYIERPSQSILEERLDELFGSKESLILPASNDYSGIPSDAKNSITEAKVALGKFLFHETMLGENPTKPEGKDTYSCASCHHAAAGFQSGILQGIGEGGFGFGAHGEGRVKASNYVESEIDVQPIRSPSVINSAYQDVMLWNGQFGGVGTNAGTEANWTAGTPKEVNNLGFEGVETQAIAGLDVHRMVIKADFVVNTKYKELFIAAFPDVPQEECFSKLYAGLAIAAYERTVLSNEAPFQKWLNGDESAMSTDELKGALLFFDKGQCYSCHSGPGLNGMEFHALGMNDLAGENVLTVIDEATKKGRGGFTGNSNDNYKFKTPQLYNLLDVGFFGHGGSLKSVRDVISYKNNAVAENNEVPSSNLSEQFVPLNLTEDEIDLLTLFVENSLYDPNLKRYQPESLPSGNCVINADSQSSIDMGCM</sequence>
<evidence type="ECO:0000313" key="10">
    <source>
        <dbReference type="Proteomes" id="UP000315145"/>
    </source>
</evidence>
<name>A0A5M7BFY6_9FLAO</name>
<comment type="caution">
    <text evidence="8">The sequence shown here is derived from an EMBL/GenBank/DDBJ whole genome shotgun (WGS) entry which is preliminary data.</text>
</comment>
<dbReference type="GO" id="GO:0046872">
    <property type="term" value="F:metal ion binding"/>
    <property type="evidence" value="ECO:0007669"/>
    <property type="project" value="UniProtKB-KW"/>
</dbReference>
<keyword evidence="2 6" id="KW-0349">Heme</keyword>
<evidence type="ECO:0000313" key="11">
    <source>
        <dbReference type="Proteomes" id="UP000322315"/>
    </source>
</evidence>
<dbReference type="EMBL" id="VWRS01000001">
    <property type="protein sequence ID" value="KAA5827770.1"/>
    <property type="molecule type" value="Genomic_DNA"/>
</dbReference>
<keyword evidence="3 6" id="KW-0479">Metal-binding</keyword>
<feature type="domain" description="Cytochrome c" evidence="7">
    <location>
        <begin position="276"/>
        <end position="413"/>
    </location>
</feature>
<dbReference type="PANTHER" id="PTHR30600">
    <property type="entry name" value="CYTOCHROME C PEROXIDASE-RELATED"/>
    <property type="match status" value="1"/>
</dbReference>
<dbReference type="EMBL" id="VMBF01000001">
    <property type="protein sequence ID" value="TSJ82015.1"/>
    <property type="molecule type" value="Genomic_DNA"/>
</dbReference>
<dbReference type="Gene3D" id="1.10.760.10">
    <property type="entry name" value="Cytochrome c-like domain"/>
    <property type="match status" value="2"/>
</dbReference>
<proteinExistence type="predicted"/>
<evidence type="ECO:0000256" key="2">
    <source>
        <dbReference type="ARBA" id="ARBA00022617"/>
    </source>
</evidence>
<evidence type="ECO:0000256" key="6">
    <source>
        <dbReference type="PROSITE-ProRule" id="PRU00433"/>
    </source>
</evidence>
<evidence type="ECO:0000313" key="8">
    <source>
        <dbReference type="EMBL" id="KAA5827770.1"/>
    </source>
</evidence>
<dbReference type="InterPro" id="IPR004852">
    <property type="entry name" value="Di-haem_cyt_c_peroxidsae"/>
</dbReference>
<keyword evidence="8" id="KW-0575">Peroxidase</keyword>
<dbReference type="InterPro" id="IPR051395">
    <property type="entry name" value="Cytochrome_c_Peroxidase/MauG"/>
</dbReference>
<reference evidence="8 11" key="1">
    <citation type="journal article" date="2015" name="Int. J. Syst. Evol. Microbiol.">
        <title>Algibacter amylolyticus sp. nov., isolated from intertidal sediment.</title>
        <authorList>
            <person name="Zhang D.C."/>
            <person name="Wu J."/>
            <person name="Neuner K."/>
            <person name="Yao J."/>
            <person name="Margesin R."/>
        </authorList>
    </citation>
    <scope>NUCLEOTIDE SEQUENCE [LARGE SCALE GENOMIC DNA]</scope>
    <source>
        <strain evidence="8 11">RU-4-M-4</strain>
    </source>
</reference>
<dbReference type="PROSITE" id="PS51007">
    <property type="entry name" value="CYTC"/>
    <property type="match status" value="1"/>
</dbReference>
<evidence type="ECO:0000256" key="4">
    <source>
        <dbReference type="ARBA" id="ARBA00023002"/>
    </source>
</evidence>
<keyword evidence="4" id="KW-0560">Oxidoreductase</keyword>
<reference evidence="9 10" key="2">
    <citation type="submission" date="2019-07" db="EMBL/GenBank/DDBJ databases">
        <title>Algibacter marinivivus sp. nov., isolated from the surface of a marine red alga.</title>
        <authorList>
            <person name="Zhong X."/>
            <person name="Xu W."/>
            <person name="Zhang Y."/>
            <person name="Zhang Q."/>
            <person name="Du Z."/>
        </authorList>
    </citation>
    <scope>NUCLEOTIDE SEQUENCE [LARGE SCALE GENOMIC DNA]</scope>
    <source>
        <strain evidence="9 10">RU-4-M-4</strain>
    </source>
</reference>
<evidence type="ECO:0000313" key="9">
    <source>
        <dbReference type="EMBL" id="TSJ82015.1"/>
    </source>
</evidence>
<keyword evidence="5 6" id="KW-0408">Iron</keyword>
<evidence type="ECO:0000256" key="1">
    <source>
        <dbReference type="ARBA" id="ARBA00004196"/>
    </source>
</evidence>
<gene>
    <name evidence="8" type="ORF">F2B50_02735</name>
    <name evidence="9" type="ORF">FPF71_02735</name>
</gene>
<dbReference type="GO" id="GO:0004130">
    <property type="term" value="F:cytochrome-c peroxidase activity"/>
    <property type="evidence" value="ECO:0007669"/>
    <property type="project" value="TreeGrafter"/>
</dbReference>
<keyword evidence="10" id="KW-1185">Reference proteome</keyword>
<dbReference type="Proteomes" id="UP000322315">
    <property type="component" value="Unassembled WGS sequence"/>
</dbReference>
<dbReference type="InterPro" id="IPR036909">
    <property type="entry name" value="Cyt_c-like_dom_sf"/>
</dbReference>
<dbReference type="SUPFAM" id="SSF46626">
    <property type="entry name" value="Cytochrome c"/>
    <property type="match status" value="2"/>
</dbReference>
<dbReference type="GO" id="GO:0020037">
    <property type="term" value="F:heme binding"/>
    <property type="evidence" value="ECO:0007669"/>
    <property type="project" value="InterPro"/>
</dbReference>
<evidence type="ECO:0000256" key="3">
    <source>
        <dbReference type="ARBA" id="ARBA00022723"/>
    </source>
</evidence>
<dbReference type="OrthoDB" id="9805202at2"/>
<dbReference type="Pfam" id="PF03150">
    <property type="entry name" value="CCP_MauG"/>
    <property type="match status" value="1"/>
</dbReference>
<protein>
    <submittedName>
        <fullName evidence="8">Cytochrome-c peroxidase</fullName>
    </submittedName>
</protein>
<dbReference type="RefSeq" id="WP_144115113.1">
    <property type="nucleotide sequence ID" value="NZ_JACHGE010000001.1"/>
</dbReference>
<dbReference type="InterPro" id="IPR009056">
    <property type="entry name" value="Cyt_c-like_dom"/>
</dbReference>
<evidence type="ECO:0000259" key="7">
    <source>
        <dbReference type="PROSITE" id="PS51007"/>
    </source>
</evidence>
<accession>A0A5M7BFY6</accession>
<dbReference type="GO" id="GO:0030313">
    <property type="term" value="C:cell envelope"/>
    <property type="evidence" value="ECO:0007669"/>
    <property type="project" value="UniProtKB-SubCell"/>
</dbReference>
<comment type="subcellular location">
    <subcellularLocation>
        <location evidence="1">Cell envelope</location>
    </subcellularLocation>
</comment>